<comment type="caution">
    <text evidence="5">The sequence shown here is derived from an EMBL/GenBank/DDBJ whole genome shotgun (WGS) entry which is preliminary data.</text>
</comment>
<dbReference type="Proteomes" id="UP000192578">
    <property type="component" value="Unassembled WGS sequence"/>
</dbReference>
<feature type="signal peptide" evidence="3">
    <location>
        <begin position="1"/>
        <end position="25"/>
    </location>
</feature>
<evidence type="ECO:0000313" key="6">
    <source>
        <dbReference type="Proteomes" id="UP000192578"/>
    </source>
</evidence>
<organism evidence="5 6">
    <name type="scientific">Hypsibius exemplaris</name>
    <name type="common">Freshwater tardigrade</name>
    <dbReference type="NCBI Taxonomy" id="2072580"/>
    <lineage>
        <taxon>Eukaryota</taxon>
        <taxon>Metazoa</taxon>
        <taxon>Ecdysozoa</taxon>
        <taxon>Tardigrada</taxon>
        <taxon>Eutardigrada</taxon>
        <taxon>Parachela</taxon>
        <taxon>Hypsibioidea</taxon>
        <taxon>Hypsibiidae</taxon>
        <taxon>Hypsibius</taxon>
    </lineage>
</organism>
<keyword evidence="6" id="KW-1185">Reference proteome</keyword>
<proteinExistence type="predicted"/>
<dbReference type="PROSITE" id="PS01180">
    <property type="entry name" value="CUB"/>
    <property type="match status" value="1"/>
</dbReference>
<evidence type="ECO:0000313" key="5">
    <source>
        <dbReference type="EMBL" id="OQV18911.1"/>
    </source>
</evidence>
<name>A0A1W0WUN2_HYPEX</name>
<protein>
    <recommendedName>
        <fullName evidence="4">CUB domain-containing protein</fullName>
    </recommendedName>
</protein>
<comment type="caution">
    <text evidence="2">Lacks conserved residue(s) required for the propagation of feature annotation.</text>
</comment>
<dbReference type="Gene3D" id="2.60.120.290">
    <property type="entry name" value="Spermadhesin, CUB domain"/>
    <property type="match status" value="1"/>
</dbReference>
<sequence length="196" mass="21774">MNRMALHLLLLLYTCISPFTNLLEAFQLDAVILTPRCGQSFASEWGNLTYPPNFPRQPYTFGLKCRWKIRLPDNSSQAEVSFPYLTIRGMDYLVIMDGTVDAGMRPCDYFVYAKAIAAANSTGRDIAGHMRIFRGAATYGNDVTTFRSTDNVAVIDFCPSAFPLGTLNGLGIIFMWDSVIVPLVEGSGKSFIEFPD</sequence>
<dbReference type="OrthoDB" id="10064147at2759"/>
<reference evidence="6" key="1">
    <citation type="submission" date="2017-01" db="EMBL/GenBank/DDBJ databases">
        <title>Comparative genomics of anhydrobiosis in the tardigrade Hypsibius dujardini.</title>
        <authorList>
            <person name="Yoshida Y."/>
            <person name="Koutsovoulos G."/>
            <person name="Laetsch D."/>
            <person name="Stevens L."/>
            <person name="Kumar S."/>
            <person name="Horikawa D."/>
            <person name="Ishino K."/>
            <person name="Komine S."/>
            <person name="Tomita M."/>
            <person name="Blaxter M."/>
            <person name="Arakawa K."/>
        </authorList>
    </citation>
    <scope>NUCLEOTIDE SEQUENCE [LARGE SCALE GENOMIC DNA]</scope>
    <source>
        <strain evidence="6">Z151</strain>
    </source>
</reference>
<dbReference type="InterPro" id="IPR000859">
    <property type="entry name" value="CUB_dom"/>
</dbReference>
<evidence type="ECO:0000256" key="3">
    <source>
        <dbReference type="SAM" id="SignalP"/>
    </source>
</evidence>
<dbReference type="AlphaFoldDB" id="A0A1W0WUN2"/>
<feature type="chain" id="PRO_5012799998" description="CUB domain-containing protein" evidence="3">
    <location>
        <begin position="26"/>
        <end position="196"/>
    </location>
</feature>
<accession>A0A1W0WUN2</accession>
<keyword evidence="1" id="KW-1015">Disulfide bond</keyword>
<evidence type="ECO:0000259" key="4">
    <source>
        <dbReference type="PROSITE" id="PS01180"/>
    </source>
</evidence>
<dbReference type="EMBL" id="MTYJ01000044">
    <property type="protein sequence ID" value="OQV18911.1"/>
    <property type="molecule type" value="Genomic_DNA"/>
</dbReference>
<dbReference type="InterPro" id="IPR035914">
    <property type="entry name" value="Sperma_CUB_dom_sf"/>
</dbReference>
<keyword evidence="3" id="KW-0732">Signal</keyword>
<dbReference type="SUPFAM" id="SSF49854">
    <property type="entry name" value="Spermadhesin, CUB domain"/>
    <property type="match status" value="1"/>
</dbReference>
<evidence type="ECO:0000256" key="2">
    <source>
        <dbReference type="PROSITE-ProRule" id="PRU00059"/>
    </source>
</evidence>
<gene>
    <name evidence="5" type="ORF">BV898_06973</name>
</gene>
<feature type="domain" description="CUB" evidence="4">
    <location>
        <begin position="37"/>
        <end position="107"/>
    </location>
</feature>
<evidence type="ECO:0000256" key="1">
    <source>
        <dbReference type="ARBA" id="ARBA00023157"/>
    </source>
</evidence>